<evidence type="ECO:0000256" key="6">
    <source>
        <dbReference type="ARBA" id="ARBA00022989"/>
    </source>
</evidence>
<feature type="transmembrane region" description="Helical" evidence="10">
    <location>
        <begin position="519"/>
        <end position="540"/>
    </location>
</feature>
<feature type="transmembrane region" description="Helical" evidence="10">
    <location>
        <begin position="90"/>
        <end position="108"/>
    </location>
</feature>
<dbReference type="CDD" id="cd17502">
    <property type="entry name" value="MFS_Azr1_MDR_like"/>
    <property type="match status" value="1"/>
</dbReference>
<dbReference type="PRINTS" id="PR01036">
    <property type="entry name" value="TCRTETB"/>
</dbReference>
<evidence type="ECO:0000256" key="10">
    <source>
        <dbReference type="SAM" id="Phobius"/>
    </source>
</evidence>
<keyword evidence="4" id="KW-1003">Cell membrane</keyword>
<feature type="transmembrane region" description="Helical" evidence="10">
    <location>
        <begin position="478"/>
        <end position="499"/>
    </location>
</feature>
<feature type="transmembrane region" description="Helical" evidence="10">
    <location>
        <begin position="52"/>
        <end position="78"/>
    </location>
</feature>
<sequence length="556" mass="59366">MSLNENQDTDTLHDAHPQEKLDEKAEPSPALDSPDLTTAENEDDDFPHGIKLALLTLALCLSVFLVCLDSTIIATAIPKITDQFKSLDDVGWYGSSYLLTTAATQLLFGKIYTFLPVKWVYVAAISIFELGSLLCGVAPNSNTLIIGRAIAGLGSAGIISGALIIVAHTVPLAKRPIYTGLVGGTYGIASVAGPLMGGAFTDKVTWRFCFYINLPIGAVTLAVVIFLFKMPKRGQIKHEPAPLRERLAQFDPIGTFVFVPAIVSLLLALQWGGSKYAWGSGRIIALFVVFGLLISVFIGIQFWKQDTATIPPRILLKRSIWSSALYAFCVGGAFFILTFYLPIWFQAIRGVTAVHSGIDNLPMILSLVVASLFSGIVITLVGYYTPFMIASSVILAVGCGLISTLKIDSGHTKWIPYQFIAGVGVGLGQQQPMLAAQAVLDLKDIPIGTSIIMFAQTLGGALFISIGQNVFTNKLVSGLISSVPSVSPALVLAAGATSLKDAVPPEFLHDVLVVYNKALVSAFYVSIAMASLSLFGALVVEWKSIKGKKMEMAVGA</sequence>
<dbReference type="InterPro" id="IPR036259">
    <property type="entry name" value="MFS_trans_sf"/>
</dbReference>
<comment type="caution">
    <text evidence="12">The sequence shown here is derived from an EMBL/GenBank/DDBJ whole genome shotgun (WGS) entry which is preliminary data.</text>
</comment>
<evidence type="ECO:0000256" key="1">
    <source>
        <dbReference type="ARBA" id="ARBA00004651"/>
    </source>
</evidence>
<dbReference type="GO" id="GO:0022857">
    <property type="term" value="F:transmembrane transporter activity"/>
    <property type="evidence" value="ECO:0007669"/>
    <property type="project" value="InterPro"/>
</dbReference>
<feature type="compositionally biased region" description="Basic and acidic residues" evidence="9">
    <location>
        <begin position="10"/>
        <end position="26"/>
    </location>
</feature>
<keyword evidence="7 10" id="KW-0472">Membrane</keyword>
<feature type="transmembrane region" description="Helical" evidence="10">
    <location>
        <begin position="120"/>
        <end position="139"/>
    </location>
</feature>
<accession>A0AAD6ZEW7</accession>
<evidence type="ECO:0000256" key="8">
    <source>
        <dbReference type="ARBA" id="ARBA00023180"/>
    </source>
</evidence>
<gene>
    <name evidence="12" type="ORF">DFH08DRAFT_387017</name>
</gene>
<feature type="transmembrane region" description="Helical" evidence="10">
    <location>
        <begin position="145"/>
        <end position="165"/>
    </location>
</feature>
<feature type="transmembrane region" description="Helical" evidence="10">
    <location>
        <begin position="363"/>
        <end position="381"/>
    </location>
</feature>
<dbReference type="SUPFAM" id="SSF103473">
    <property type="entry name" value="MFS general substrate transporter"/>
    <property type="match status" value="1"/>
</dbReference>
<dbReference type="FunFam" id="1.20.1720.10:FF:000012">
    <property type="entry name" value="MFS toxin efflux pump (AflT)"/>
    <property type="match status" value="1"/>
</dbReference>
<dbReference type="PANTHER" id="PTHR23501">
    <property type="entry name" value="MAJOR FACILITATOR SUPERFAMILY"/>
    <property type="match status" value="1"/>
</dbReference>
<dbReference type="Proteomes" id="UP001218218">
    <property type="component" value="Unassembled WGS sequence"/>
</dbReference>
<evidence type="ECO:0000256" key="4">
    <source>
        <dbReference type="ARBA" id="ARBA00022475"/>
    </source>
</evidence>
<keyword evidence="8" id="KW-0325">Glycoprotein</keyword>
<name>A0AAD6ZEW7_9AGAR</name>
<feature type="transmembrane region" description="Helical" evidence="10">
    <location>
        <begin position="324"/>
        <end position="343"/>
    </location>
</feature>
<keyword evidence="6 10" id="KW-1133">Transmembrane helix</keyword>
<dbReference type="Gene3D" id="1.20.1250.20">
    <property type="entry name" value="MFS general substrate transporter like domains"/>
    <property type="match status" value="1"/>
</dbReference>
<organism evidence="12 13">
    <name type="scientific">Mycena albidolilacea</name>
    <dbReference type="NCBI Taxonomy" id="1033008"/>
    <lineage>
        <taxon>Eukaryota</taxon>
        <taxon>Fungi</taxon>
        <taxon>Dikarya</taxon>
        <taxon>Basidiomycota</taxon>
        <taxon>Agaricomycotina</taxon>
        <taxon>Agaricomycetes</taxon>
        <taxon>Agaricomycetidae</taxon>
        <taxon>Agaricales</taxon>
        <taxon>Marasmiineae</taxon>
        <taxon>Mycenaceae</taxon>
        <taxon>Mycena</taxon>
    </lineage>
</organism>
<evidence type="ECO:0000256" key="3">
    <source>
        <dbReference type="ARBA" id="ARBA00022448"/>
    </source>
</evidence>
<comment type="similarity">
    <text evidence="2">Belongs to the major facilitator superfamily. TCR/Tet family.</text>
</comment>
<dbReference type="Pfam" id="PF07690">
    <property type="entry name" value="MFS_1"/>
    <property type="match status" value="1"/>
</dbReference>
<evidence type="ECO:0000313" key="13">
    <source>
        <dbReference type="Proteomes" id="UP001218218"/>
    </source>
</evidence>
<feature type="region of interest" description="Disordered" evidence="9">
    <location>
        <begin position="1"/>
        <end position="41"/>
    </location>
</feature>
<dbReference type="PROSITE" id="PS50850">
    <property type="entry name" value="MFS"/>
    <property type="match status" value="1"/>
</dbReference>
<dbReference type="AlphaFoldDB" id="A0AAD6ZEW7"/>
<evidence type="ECO:0000313" key="12">
    <source>
        <dbReference type="EMBL" id="KAJ7320761.1"/>
    </source>
</evidence>
<dbReference type="EMBL" id="JARIHO010000053">
    <property type="protein sequence ID" value="KAJ7320761.1"/>
    <property type="molecule type" value="Genomic_DNA"/>
</dbReference>
<feature type="transmembrane region" description="Helical" evidence="10">
    <location>
        <begin position="177"/>
        <end position="196"/>
    </location>
</feature>
<feature type="transmembrane region" description="Helical" evidence="10">
    <location>
        <begin position="283"/>
        <end position="303"/>
    </location>
</feature>
<dbReference type="InterPro" id="IPR020846">
    <property type="entry name" value="MFS_dom"/>
</dbReference>
<dbReference type="FunFam" id="1.20.1250.20:FF:000489">
    <property type="entry name" value="MFS general substrate transporter"/>
    <property type="match status" value="1"/>
</dbReference>
<feature type="domain" description="Major facilitator superfamily (MFS) profile" evidence="11">
    <location>
        <begin position="55"/>
        <end position="545"/>
    </location>
</feature>
<keyword evidence="5 10" id="KW-0812">Transmembrane</keyword>
<evidence type="ECO:0000256" key="7">
    <source>
        <dbReference type="ARBA" id="ARBA00023136"/>
    </source>
</evidence>
<evidence type="ECO:0000259" key="11">
    <source>
        <dbReference type="PROSITE" id="PS50850"/>
    </source>
</evidence>
<protein>
    <submittedName>
        <fullName evidence="12">HC-toxin efflux carrier</fullName>
    </submittedName>
</protein>
<feature type="transmembrane region" description="Helical" evidence="10">
    <location>
        <begin position="249"/>
        <end position="271"/>
    </location>
</feature>
<dbReference type="Gene3D" id="1.20.1720.10">
    <property type="entry name" value="Multidrug resistance protein D"/>
    <property type="match status" value="1"/>
</dbReference>
<comment type="subcellular location">
    <subcellularLocation>
        <location evidence="1">Cell membrane</location>
        <topology evidence="1">Multi-pass membrane protein</topology>
    </subcellularLocation>
</comment>
<feature type="transmembrane region" description="Helical" evidence="10">
    <location>
        <begin position="208"/>
        <end position="228"/>
    </location>
</feature>
<evidence type="ECO:0000256" key="9">
    <source>
        <dbReference type="SAM" id="MobiDB-lite"/>
    </source>
</evidence>
<proteinExistence type="inferred from homology"/>
<dbReference type="GO" id="GO:0005886">
    <property type="term" value="C:plasma membrane"/>
    <property type="evidence" value="ECO:0007669"/>
    <property type="project" value="UniProtKB-SubCell"/>
</dbReference>
<keyword evidence="13" id="KW-1185">Reference proteome</keyword>
<feature type="transmembrane region" description="Helical" evidence="10">
    <location>
        <begin position="445"/>
        <end position="466"/>
    </location>
</feature>
<reference evidence="12" key="1">
    <citation type="submission" date="2023-03" db="EMBL/GenBank/DDBJ databases">
        <title>Massive genome expansion in bonnet fungi (Mycena s.s.) driven by repeated elements and novel gene families across ecological guilds.</title>
        <authorList>
            <consortium name="Lawrence Berkeley National Laboratory"/>
            <person name="Harder C.B."/>
            <person name="Miyauchi S."/>
            <person name="Viragh M."/>
            <person name="Kuo A."/>
            <person name="Thoen E."/>
            <person name="Andreopoulos B."/>
            <person name="Lu D."/>
            <person name="Skrede I."/>
            <person name="Drula E."/>
            <person name="Henrissat B."/>
            <person name="Morin E."/>
            <person name="Kohler A."/>
            <person name="Barry K."/>
            <person name="LaButti K."/>
            <person name="Morin E."/>
            <person name="Salamov A."/>
            <person name="Lipzen A."/>
            <person name="Mereny Z."/>
            <person name="Hegedus B."/>
            <person name="Baldrian P."/>
            <person name="Stursova M."/>
            <person name="Weitz H."/>
            <person name="Taylor A."/>
            <person name="Grigoriev I.V."/>
            <person name="Nagy L.G."/>
            <person name="Martin F."/>
            <person name="Kauserud H."/>
        </authorList>
    </citation>
    <scope>NUCLEOTIDE SEQUENCE</scope>
    <source>
        <strain evidence="12">CBHHK002</strain>
    </source>
</reference>
<dbReference type="FunFam" id="1.20.1250.20:FF:000196">
    <property type="entry name" value="MFS toxin efflux pump (AflT)"/>
    <property type="match status" value="1"/>
</dbReference>
<dbReference type="PANTHER" id="PTHR23501:SF199">
    <property type="entry name" value="MFS EFFLUX TRANSPORTER INPD-RELATED"/>
    <property type="match status" value="1"/>
</dbReference>
<keyword evidence="3" id="KW-0813">Transport</keyword>
<evidence type="ECO:0000256" key="2">
    <source>
        <dbReference type="ARBA" id="ARBA00007520"/>
    </source>
</evidence>
<evidence type="ECO:0000256" key="5">
    <source>
        <dbReference type="ARBA" id="ARBA00022692"/>
    </source>
</evidence>
<dbReference type="InterPro" id="IPR011701">
    <property type="entry name" value="MFS"/>
</dbReference>